<evidence type="ECO:0000313" key="5">
    <source>
        <dbReference type="EMBL" id="BES89155.1"/>
    </source>
</evidence>
<evidence type="ECO:0000256" key="4">
    <source>
        <dbReference type="SAM" id="MobiDB-lite"/>
    </source>
</evidence>
<accession>A0ABN7AA20</accession>
<proteinExistence type="predicted"/>
<keyword evidence="2 3" id="KW-0040">ANK repeat</keyword>
<dbReference type="PRINTS" id="PR01415">
    <property type="entry name" value="ANKYRIN"/>
</dbReference>
<evidence type="ECO:0000256" key="1">
    <source>
        <dbReference type="ARBA" id="ARBA00022737"/>
    </source>
</evidence>
<dbReference type="PROSITE" id="PS50297">
    <property type="entry name" value="ANK_REP_REGION"/>
    <property type="match status" value="6"/>
</dbReference>
<feature type="repeat" description="ANK" evidence="3">
    <location>
        <begin position="197"/>
        <end position="229"/>
    </location>
</feature>
<dbReference type="PANTHER" id="PTHR24198">
    <property type="entry name" value="ANKYRIN REPEAT AND PROTEIN KINASE DOMAIN-CONTAINING PROTEIN"/>
    <property type="match status" value="1"/>
</dbReference>
<feature type="repeat" description="ANK" evidence="3">
    <location>
        <begin position="296"/>
        <end position="328"/>
    </location>
</feature>
<dbReference type="SUPFAM" id="SSF48403">
    <property type="entry name" value="Ankyrin repeat"/>
    <property type="match status" value="1"/>
</dbReference>
<dbReference type="PROSITE" id="PS50088">
    <property type="entry name" value="ANK_REPEAT"/>
    <property type="match status" value="6"/>
</dbReference>
<evidence type="ECO:0000313" key="6">
    <source>
        <dbReference type="Proteomes" id="UP001307889"/>
    </source>
</evidence>
<dbReference type="EMBL" id="AP028909">
    <property type="protein sequence ID" value="BES89155.1"/>
    <property type="molecule type" value="Genomic_DNA"/>
</dbReference>
<feature type="repeat" description="ANK" evidence="3">
    <location>
        <begin position="363"/>
        <end position="390"/>
    </location>
</feature>
<feature type="repeat" description="ANK" evidence="3">
    <location>
        <begin position="230"/>
        <end position="262"/>
    </location>
</feature>
<organism evidence="5 6">
    <name type="scientific">Nesidiocoris tenuis</name>
    <dbReference type="NCBI Taxonomy" id="355587"/>
    <lineage>
        <taxon>Eukaryota</taxon>
        <taxon>Metazoa</taxon>
        <taxon>Ecdysozoa</taxon>
        <taxon>Arthropoda</taxon>
        <taxon>Hexapoda</taxon>
        <taxon>Insecta</taxon>
        <taxon>Pterygota</taxon>
        <taxon>Neoptera</taxon>
        <taxon>Paraneoptera</taxon>
        <taxon>Hemiptera</taxon>
        <taxon>Heteroptera</taxon>
        <taxon>Panheteroptera</taxon>
        <taxon>Cimicomorpha</taxon>
        <taxon>Miridae</taxon>
        <taxon>Dicyphina</taxon>
        <taxon>Nesidiocoris</taxon>
    </lineage>
</organism>
<feature type="repeat" description="ANK" evidence="3">
    <location>
        <begin position="263"/>
        <end position="295"/>
    </location>
</feature>
<dbReference type="PANTHER" id="PTHR24198:SF165">
    <property type="entry name" value="ANKYRIN REPEAT-CONTAINING PROTEIN-RELATED"/>
    <property type="match status" value="1"/>
</dbReference>
<evidence type="ECO:0000256" key="3">
    <source>
        <dbReference type="PROSITE-ProRule" id="PRU00023"/>
    </source>
</evidence>
<reference evidence="5 6" key="1">
    <citation type="submission" date="2023-09" db="EMBL/GenBank/DDBJ databases">
        <title>Nesidiocoris tenuis whole genome shotgun sequence.</title>
        <authorList>
            <person name="Shibata T."/>
            <person name="Shimoda M."/>
            <person name="Kobayashi T."/>
            <person name="Uehara T."/>
        </authorList>
    </citation>
    <scope>NUCLEOTIDE SEQUENCE [LARGE SCALE GENOMIC DNA]</scope>
    <source>
        <strain evidence="5 6">Japan</strain>
    </source>
</reference>
<gene>
    <name evidence="5" type="ORF">NTJ_01962</name>
</gene>
<dbReference type="InterPro" id="IPR002110">
    <property type="entry name" value="Ankyrin_rpt"/>
</dbReference>
<dbReference type="InterPro" id="IPR036770">
    <property type="entry name" value="Ankyrin_rpt-contain_sf"/>
</dbReference>
<feature type="repeat" description="ANK" evidence="3">
    <location>
        <begin position="391"/>
        <end position="423"/>
    </location>
</feature>
<dbReference type="Proteomes" id="UP001307889">
    <property type="component" value="Chromosome 1"/>
</dbReference>
<evidence type="ECO:0000256" key="2">
    <source>
        <dbReference type="ARBA" id="ARBA00023043"/>
    </source>
</evidence>
<dbReference type="Gene3D" id="1.25.40.20">
    <property type="entry name" value="Ankyrin repeat-containing domain"/>
    <property type="match status" value="4"/>
</dbReference>
<sequence>MRCSFPSGYYGYLDRPGPPQDKEHELALAVVDRDFQKVHSLLQEGVNKNGLYKGKTLLSLAAAAGDVSTMQVLLETESLIEQPKAQSTSSAPKNTGYFVVVRQGSDDDDDGDTSSASDKRRRTRTKSEEVTTPEGMADLEWDTELLGLTTPLEKEEDVWSNQYRWYAKILADTSQVRQEEMIYSTDDAYRVDSQDPRGRCALHYAAEAGQLEAVEFLVQYGSKVDVGDRESMTPLHLAAVRGHVEIVKYLLDHRANPNAKCTDKMSPLHYAASRGHVDVVTMLIERGSNIDSLDSSDRTPLKLAASRDLYQVVKIFVKSGAKVNIEDVKGYTALCEAVWQKNVAMASLLLEVGAKLTPTPFLLHYAILHRHCEMVELLLKAGAMVNIRDDHGSTPLIVAAVTAQPPIIRLLLRYGAQVDFCGGLSWKTPLISVLQSNHIPTDLGVILELILGGADVDKACWDTTPLVAALCHRKVDAASLLLRHGASINPRHGAKFHDPMIFARRIGALSAVQAIVLCGYDLWKNCPEITKCLPDVKPDPNNVNGWLQAQKFTPLRLSELARIKVRSLWPRDTSMAAYVRSLGLPPLLMEYLMLSDIPTETSLLQGSAGKQNFSVFWGFVD</sequence>
<protein>
    <submittedName>
        <fullName evidence="5">Ankyrin repeat</fullName>
    </submittedName>
</protein>
<dbReference type="Pfam" id="PF12796">
    <property type="entry name" value="Ank_2"/>
    <property type="match status" value="3"/>
</dbReference>
<keyword evidence="1" id="KW-0677">Repeat</keyword>
<feature type="region of interest" description="Disordered" evidence="4">
    <location>
        <begin position="102"/>
        <end position="135"/>
    </location>
</feature>
<name>A0ABN7AA20_9HEMI</name>
<keyword evidence="6" id="KW-1185">Reference proteome</keyword>
<dbReference type="SMART" id="SM00248">
    <property type="entry name" value="ANK"/>
    <property type="match status" value="11"/>
</dbReference>